<feature type="region of interest" description="Disordered" evidence="1">
    <location>
        <begin position="96"/>
        <end position="164"/>
    </location>
</feature>
<gene>
    <name evidence="4" type="ORF">ACFSCY_10240</name>
</gene>
<feature type="signal peptide" evidence="2">
    <location>
        <begin position="1"/>
        <end position="26"/>
    </location>
</feature>
<evidence type="ECO:0000256" key="2">
    <source>
        <dbReference type="SAM" id="SignalP"/>
    </source>
</evidence>
<accession>A0ABW4FHQ9</accession>
<name>A0ABW4FHQ9_9PSEU</name>
<proteinExistence type="predicted"/>
<evidence type="ECO:0000313" key="5">
    <source>
        <dbReference type="Proteomes" id="UP001597145"/>
    </source>
</evidence>
<feature type="domain" description="SH3b" evidence="3">
    <location>
        <begin position="47"/>
        <end position="94"/>
    </location>
</feature>
<evidence type="ECO:0000259" key="3">
    <source>
        <dbReference type="Pfam" id="PF08239"/>
    </source>
</evidence>
<feature type="chain" id="PRO_5046715268" evidence="2">
    <location>
        <begin position="27"/>
        <end position="164"/>
    </location>
</feature>
<dbReference type="Gene3D" id="2.30.30.40">
    <property type="entry name" value="SH3 Domains"/>
    <property type="match status" value="1"/>
</dbReference>
<feature type="compositionally biased region" description="Low complexity" evidence="1">
    <location>
        <begin position="131"/>
        <end position="144"/>
    </location>
</feature>
<dbReference type="InterPro" id="IPR003646">
    <property type="entry name" value="SH3-like_bac-type"/>
</dbReference>
<sequence length="164" mass="16208">MTTPTSLLNRPGRVAAVVGAVLAASAATTVAFVATASADEPGRCIANVNVREKPDMNSRIVALCEAGTEVQVGETRDGFVQLTNLGGWSAQQYVTVNGRPPAAPAATERDSNSDITPGTEEMDGPANRSQSGESGDAGSESGSDSSGGGSETGGGLGGLGGLLG</sequence>
<keyword evidence="2" id="KW-0732">Signal</keyword>
<dbReference type="EMBL" id="JBHUCP010000006">
    <property type="protein sequence ID" value="MFD1529820.1"/>
    <property type="molecule type" value="Genomic_DNA"/>
</dbReference>
<keyword evidence="5" id="KW-1185">Reference proteome</keyword>
<dbReference type="Pfam" id="PF08239">
    <property type="entry name" value="SH3_3"/>
    <property type="match status" value="1"/>
</dbReference>
<evidence type="ECO:0000256" key="1">
    <source>
        <dbReference type="SAM" id="MobiDB-lite"/>
    </source>
</evidence>
<protein>
    <submittedName>
        <fullName evidence="4">SH3 domain-containing protein</fullName>
    </submittedName>
</protein>
<feature type="compositionally biased region" description="Gly residues" evidence="1">
    <location>
        <begin position="145"/>
        <end position="164"/>
    </location>
</feature>
<reference evidence="5" key="1">
    <citation type="journal article" date="2019" name="Int. J. Syst. Evol. Microbiol.">
        <title>The Global Catalogue of Microorganisms (GCM) 10K type strain sequencing project: providing services to taxonomists for standard genome sequencing and annotation.</title>
        <authorList>
            <consortium name="The Broad Institute Genomics Platform"/>
            <consortium name="The Broad Institute Genome Sequencing Center for Infectious Disease"/>
            <person name="Wu L."/>
            <person name="Ma J."/>
        </authorList>
    </citation>
    <scope>NUCLEOTIDE SEQUENCE [LARGE SCALE GENOMIC DNA]</scope>
    <source>
        <strain evidence="5">JCM 12165</strain>
    </source>
</reference>
<dbReference type="Proteomes" id="UP001597145">
    <property type="component" value="Unassembled WGS sequence"/>
</dbReference>
<evidence type="ECO:0000313" key="4">
    <source>
        <dbReference type="EMBL" id="MFD1529820.1"/>
    </source>
</evidence>
<organism evidence="4 5">
    <name type="scientific">Pseudonocardia aurantiaca</name>
    <dbReference type="NCBI Taxonomy" id="75290"/>
    <lineage>
        <taxon>Bacteria</taxon>
        <taxon>Bacillati</taxon>
        <taxon>Actinomycetota</taxon>
        <taxon>Actinomycetes</taxon>
        <taxon>Pseudonocardiales</taxon>
        <taxon>Pseudonocardiaceae</taxon>
        <taxon>Pseudonocardia</taxon>
    </lineage>
</organism>
<comment type="caution">
    <text evidence="4">The sequence shown here is derived from an EMBL/GenBank/DDBJ whole genome shotgun (WGS) entry which is preliminary data.</text>
</comment>
<dbReference type="RefSeq" id="WP_343976013.1">
    <property type="nucleotide sequence ID" value="NZ_BAAAJG010000008.1"/>
</dbReference>